<dbReference type="PANTHER" id="PTHR44942">
    <property type="entry name" value="METHYLTRANSF_11 DOMAIN-CONTAINING PROTEIN"/>
    <property type="match status" value="1"/>
</dbReference>
<protein>
    <submittedName>
        <fullName evidence="5">S-adenosyl-L-methionine-dependent methyltransferase</fullName>
    </submittedName>
</protein>
<dbReference type="PANTHER" id="PTHR44942:SF4">
    <property type="entry name" value="METHYLTRANSFERASE TYPE 11 DOMAIN-CONTAINING PROTEIN"/>
    <property type="match status" value="1"/>
</dbReference>
<dbReference type="InterPro" id="IPR013216">
    <property type="entry name" value="Methyltransf_11"/>
</dbReference>
<dbReference type="Proteomes" id="UP000305647">
    <property type="component" value="Unassembled WGS sequence"/>
</dbReference>
<keyword evidence="3 5" id="KW-0808">Transferase</keyword>
<dbReference type="SUPFAM" id="SSF53335">
    <property type="entry name" value="S-adenosyl-L-methionine-dependent methyltransferases"/>
    <property type="match status" value="1"/>
</dbReference>
<sequence>MSHVHNTAKIGFGLNSNDYDTHRPRYAEEAVKEIVDNIPKQSQPSTILEIGSGTGIFTRALLGSTTNEIKKLIAAEPSQGMRETCRGSLTEDLVQGRDVAVVEGTFESIDAEDNSYDLVIIAQAYHWCTDYQKSLSEIARVLKPQGKLALTWNMEDRDCKNWVGIARDIYERYDEGTPQYRLGKWKAMFDTDAYKSFFRGTDYNKYTRHVPITLQGYRDRQATKSFINVLPADEKEALLKDIVDSISKQPDVDWINQDDGSLYIPYLTDLYIVHLK</sequence>
<organism evidence="5 6">
    <name type="scientific">Wallemia mellicola</name>
    <dbReference type="NCBI Taxonomy" id="1708541"/>
    <lineage>
        <taxon>Eukaryota</taxon>
        <taxon>Fungi</taxon>
        <taxon>Dikarya</taxon>
        <taxon>Basidiomycota</taxon>
        <taxon>Wallemiomycotina</taxon>
        <taxon>Wallemiomycetes</taxon>
        <taxon>Wallemiales</taxon>
        <taxon>Wallemiaceae</taxon>
        <taxon>Wallemia</taxon>
    </lineage>
</organism>
<name>A0A4T0NPV8_9BASI</name>
<proteinExistence type="inferred from homology"/>
<gene>
    <name evidence="5" type="ORF">E3Q10_02061</name>
</gene>
<accession>A0A4T0NPV8</accession>
<evidence type="ECO:0000256" key="3">
    <source>
        <dbReference type="ARBA" id="ARBA00022679"/>
    </source>
</evidence>
<dbReference type="Pfam" id="PF08241">
    <property type="entry name" value="Methyltransf_11"/>
    <property type="match status" value="1"/>
</dbReference>
<feature type="domain" description="Methyltransferase type 11" evidence="4">
    <location>
        <begin position="48"/>
        <end position="149"/>
    </location>
</feature>
<comment type="similarity">
    <text evidence="1">Belongs to the methyltransferase superfamily.</text>
</comment>
<dbReference type="InterPro" id="IPR051052">
    <property type="entry name" value="Diverse_substrate_MTase"/>
</dbReference>
<dbReference type="InterPro" id="IPR029063">
    <property type="entry name" value="SAM-dependent_MTases_sf"/>
</dbReference>
<dbReference type="CDD" id="cd02440">
    <property type="entry name" value="AdoMet_MTases"/>
    <property type="match status" value="1"/>
</dbReference>
<dbReference type="EMBL" id="SPRO01000018">
    <property type="protein sequence ID" value="TIC30491.1"/>
    <property type="molecule type" value="Genomic_DNA"/>
</dbReference>
<evidence type="ECO:0000259" key="4">
    <source>
        <dbReference type="Pfam" id="PF08241"/>
    </source>
</evidence>
<comment type="caution">
    <text evidence="5">The sequence shown here is derived from an EMBL/GenBank/DDBJ whole genome shotgun (WGS) entry which is preliminary data.</text>
</comment>
<reference evidence="5 6" key="1">
    <citation type="submission" date="2019-03" db="EMBL/GenBank/DDBJ databases">
        <title>Sequencing 25 genomes of Wallemia mellicola.</title>
        <authorList>
            <person name="Gostincar C."/>
        </authorList>
    </citation>
    <scope>NUCLEOTIDE SEQUENCE [LARGE SCALE GENOMIC DNA]</scope>
    <source>
        <strain evidence="5 6">EXF-8738</strain>
    </source>
</reference>
<evidence type="ECO:0000256" key="2">
    <source>
        <dbReference type="ARBA" id="ARBA00022603"/>
    </source>
</evidence>
<dbReference type="GO" id="GO:0008757">
    <property type="term" value="F:S-adenosylmethionine-dependent methyltransferase activity"/>
    <property type="evidence" value="ECO:0007669"/>
    <property type="project" value="InterPro"/>
</dbReference>
<dbReference type="AlphaFoldDB" id="A0A4T0NPV8"/>
<dbReference type="GO" id="GO:0032259">
    <property type="term" value="P:methylation"/>
    <property type="evidence" value="ECO:0007669"/>
    <property type="project" value="UniProtKB-KW"/>
</dbReference>
<evidence type="ECO:0000313" key="6">
    <source>
        <dbReference type="Proteomes" id="UP000305647"/>
    </source>
</evidence>
<evidence type="ECO:0000313" key="5">
    <source>
        <dbReference type="EMBL" id="TIC30491.1"/>
    </source>
</evidence>
<dbReference type="Gene3D" id="3.40.50.150">
    <property type="entry name" value="Vaccinia Virus protein VP39"/>
    <property type="match status" value="1"/>
</dbReference>
<keyword evidence="2 5" id="KW-0489">Methyltransferase</keyword>
<evidence type="ECO:0000256" key="1">
    <source>
        <dbReference type="ARBA" id="ARBA00008361"/>
    </source>
</evidence>